<comment type="similarity">
    <text evidence="2">Belongs to the metallo-dependent hydrolases superfamily. DHOase family. Class II DHOase subfamily.</text>
</comment>
<dbReference type="GO" id="GO:0004151">
    <property type="term" value="F:dihydroorotase activity"/>
    <property type="evidence" value="ECO:0007669"/>
    <property type="project" value="UniProtKB-EC"/>
</dbReference>
<dbReference type="SUPFAM" id="SSF51556">
    <property type="entry name" value="Metallo-dependent hydrolases"/>
    <property type="match status" value="1"/>
</dbReference>
<dbReference type="InterPro" id="IPR004721">
    <property type="entry name" value="DHOdimr"/>
</dbReference>
<dbReference type="GO" id="GO:0044205">
    <property type="term" value="P:'de novo' UMP biosynthetic process"/>
    <property type="evidence" value="ECO:0007669"/>
    <property type="project" value="UniProtKB-UniPathway"/>
</dbReference>
<comment type="pathway">
    <text evidence="1">Pyrimidine metabolism; UMP biosynthesis via de novo pathway; (S)-dihydroorotate from bicarbonate: step 3/3.</text>
</comment>
<evidence type="ECO:0000313" key="10">
    <source>
        <dbReference type="Proteomes" id="UP000660262"/>
    </source>
</evidence>
<gene>
    <name evidence="9" type="ORF">PPROV_001023800</name>
</gene>
<reference evidence="9" key="1">
    <citation type="submission" date="2020-10" db="EMBL/GenBank/DDBJ databases">
        <title>Unveiling of a novel bifunctional photoreceptor, Dualchrome1, isolated from a cosmopolitan green alga.</title>
        <authorList>
            <person name="Suzuki S."/>
            <person name="Kawachi M."/>
        </authorList>
    </citation>
    <scope>NUCLEOTIDE SEQUENCE</scope>
    <source>
        <strain evidence="9">NIES 2893</strain>
    </source>
</reference>
<evidence type="ECO:0000256" key="1">
    <source>
        <dbReference type="ARBA" id="ARBA00004880"/>
    </source>
</evidence>
<evidence type="ECO:0000256" key="5">
    <source>
        <dbReference type="ARBA" id="ARBA00022801"/>
    </source>
</evidence>
<dbReference type="PANTHER" id="PTHR43137:SF1">
    <property type="entry name" value="DIHYDROOROTASE"/>
    <property type="match status" value="1"/>
</dbReference>
<dbReference type="EC" id="3.5.2.3" evidence="3"/>
<dbReference type="Gene3D" id="3.20.20.140">
    <property type="entry name" value="Metal-dependent hydrolases"/>
    <property type="match status" value="1"/>
</dbReference>
<keyword evidence="7" id="KW-0665">Pyrimidine biosynthesis</keyword>
<keyword evidence="5" id="KW-0378">Hydrolase</keyword>
<evidence type="ECO:0000259" key="8">
    <source>
        <dbReference type="Pfam" id="PF01979"/>
    </source>
</evidence>
<sequence length="400" mass="43654">MLARRCRLVHLHPARSSSSSARSCARSSSSSYAAVASPSQSSVTLPLPDDFHMHLRDGAEVLNSIVPQAAATFRRAVVMPNLVPPVTNIERAKEYNSRIRSALPANANFQPRMGLYLTDATTPDDVAEAASYDGDDVVLHGYKYYPAGATTNSDAGVQNLLAPENASTLRALEDANFPLMLHGEVTHGEVDIFDREGQFVKNVLMTLLDKYPRLRLVCEHVTTEDTLNFVLDAEKQGANVGATITPQHLLFNRCALFAGNRMRPHNFCLPILKRERHRKALLEAVASGTSKRLFLGTDSAPHPIGAKESACGCAGCYTAPHAMSLYAKAFDSTPYGVTHLRAFACENGADFYGLPRNLESDGVMTLERTPLDVPETYQFGEDTVVPLCAGETLEWSTRVE</sequence>
<dbReference type="Pfam" id="PF01979">
    <property type="entry name" value="Amidohydro_1"/>
    <property type="match status" value="1"/>
</dbReference>
<evidence type="ECO:0000313" key="9">
    <source>
        <dbReference type="EMBL" id="GHP11510.1"/>
    </source>
</evidence>
<dbReference type="GO" id="GO:0046872">
    <property type="term" value="F:metal ion binding"/>
    <property type="evidence" value="ECO:0007669"/>
    <property type="project" value="UniProtKB-KW"/>
</dbReference>
<evidence type="ECO:0000256" key="3">
    <source>
        <dbReference type="ARBA" id="ARBA00012860"/>
    </source>
</evidence>
<accession>A0A830I0C4</accession>
<proteinExistence type="inferred from homology"/>
<evidence type="ECO:0000256" key="4">
    <source>
        <dbReference type="ARBA" id="ARBA00022723"/>
    </source>
</evidence>
<dbReference type="Proteomes" id="UP000660262">
    <property type="component" value="Unassembled WGS sequence"/>
</dbReference>
<dbReference type="GO" id="GO:0005737">
    <property type="term" value="C:cytoplasm"/>
    <property type="evidence" value="ECO:0007669"/>
    <property type="project" value="TreeGrafter"/>
</dbReference>
<dbReference type="UniPathway" id="UPA00070">
    <property type="reaction ID" value="UER00117"/>
</dbReference>
<dbReference type="NCBIfam" id="TIGR00856">
    <property type="entry name" value="pyrC_dimer"/>
    <property type="match status" value="1"/>
</dbReference>
<evidence type="ECO:0000256" key="2">
    <source>
        <dbReference type="ARBA" id="ARBA00005631"/>
    </source>
</evidence>
<dbReference type="InterPro" id="IPR002195">
    <property type="entry name" value="Dihydroorotase_CS"/>
</dbReference>
<comment type="caution">
    <text evidence="9">The sequence shown here is derived from an EMBL/GenBank/DDBJ whole genome shotgun (WGS) entry which is preliminary data.</text>
</comment>
<dbReference type="EMBL" id="BNJQ01000035">
    <property type="protein sequence ID" value="GHP11510.1"/>
    <property type="molecule type" value="Genomic_DNA"/>
</dbReference>
<keyword evidence="10" id="KW-1185">Reference proteome</keyword>
<dbReference type="PROSITE" id="PS00483">
    <property type="entry name" value="DIHYDROOROTASE_2"/>
    <property type="match status" value="1"/>
</dbReference>
<evidence type="ECO:0000256" key="7">
    <source>
        <dbReference type="ARBA" id="ARBA00022975"/>
    </source>
</evidence>
<name>A0A830I0C4_9CHLO</name>
<keyword evidence="4" id="KW-0479">Metal-binding</keyword>
<dbReference type="InterPro" id="IPR006680">
    <property type="entry name" value="Amidohydro-rel"/>
</dbReference>
<dbReference type="GO" id="GO:0006207">
    <property type="term" value="P:'de novo' pyrimidine nucleobase biosynthetic process"/>
    <property type="evidence" value="ECO:0007669"/>
    <property type="project" value="TreeGrafter"/>
</dbReference>
<feature type="domain" description="Amidohydrolase-related" evidence="8">
    <location>
        <begin position="50"/>
        <end position="358"/>
    </location>
</feature>
<keyword evidence="6" id="KW-0862">Zinc</keyword>
<dbReference type="AlphaFoldDB" id="A0A830I0C4"/>
<dbReference type="OrthoDB" id="1670005at2759"/>
<protein>
    <recommendedName>
        <fullName evidence="3">dihydroorotase</fullName>
        <ecNumber evidence="3">3.5.2.3</ecNumber>
    </recommendedName>
</protein>
<dbReference type="HAMAP" id="MF_00219">
    <property type="entry name" value="PyrC_classII"/>
    <property type="match status" value="1"/>
</dbReference>
<dbReference type="InterPro" id="IPR032466">
    <property type="entry name" value="Metal_Hydrolase"/>
</dbReference>
<evidence type="ECO:0000256" key="6">
    <source>
        <dbReference type="ARBA" id="ARBA00022833"/>
    </source>
</evidence>
<dbReference type="PANTHER" id="PTHR43137">
    <property type="entry name" value="DIHYDROOROTASE"/>
    <property type="match status" value="1"/>
</dbReference>
<organism evidence="9 10">
    <name type="scientific">Pycnococcus provasolii</name>
    <dbReference type="NCBI Taxonomy" id="41880"/>
    <lineage>
        <taxon>Eukaryota</taxon>
        <taxon>Viridiplantae</taxon>
        <taxon>Chlorophyta</taxon>
        <taxon>Pseudoscourfieldiophyceae</taxon>
        <taxon>Pseudoscourfieldiales</taxon>
        <taxon>Pycnococcaceae</taxon>
        <taxon>Pycnococcus</taxon>
    </lineage>
</organism>